<keyword evidence="1" id="KW-0732">Signal</keyword>
<dbReference type="Proteomes" id="UP000184395">
    <property type="component" value="Unassembled WGS sequence"/>
</dbReference>
<dbReference type="InterPro" id="IPR036761">
    <property type="entry name" value="TTHA0802/YceI-like_sf"/>
</dbReference>
<feature type="domain" description="Lipid/polyisoprenoid-binding YceI-like" evidence="2">
    <location>
        <begin position="46"/>
        <end position="211"/>
    </location>
</feature>
<evidence type="ECO:0000313" key="3">
    <source>
        <dbReference type="EMBL" id="SHJ82419.1"/>
    </source>
</evidence>
<evidence type="ECO:0000256" key="1">
    <source>
        <dbReference type="SAM" id="SignalP"/>
    </source>
</evidence>
<gene>
    <name evidence="3" type="ORF">SAMN05192548_1007134</name>
</gene>
<dbReference type="InterPro" id="IPR007372">
    <property type="entry name" value="Lipid/polyisoprenoid-bd_YceI"/>
</dbReference>
<dbReference type="STRING" id="169427.SAMN05192548_1007134"/>
<dbReference type="SUPFAM" id="SSF101874">
    <property type="entry name" value="YceI-like"/>
    <property type="match status" value="1"/>
</dbReference>
<dbReference type="PANTHER" id="PTHR34406:SF2">
    <property type="entry name" value="PERIPLASMIC PROTEIN"/>
    <property type="match status" value="1"/>
</dbReference>
<reference evidence="3 4" key="1">
    <citation type="submission" date="2016-11" db="EMBL/GenBank/DDBJ databases">
        <authorList>
            <person name="Jaros S."/>
            <person name="Januszkiewicz K."/>
            <person name="Wedrychowicz H."/>
        </authorList>
    </citation>
    <scope>NUCLEOTIDE SEQUENCE [LARGE SCALE GENOMIC DNA]</scope>
    <source>
        <strain evidence="3 4">LMG 20594</strain>
    </source>
</reference>
<feature type="chain" id="PRO_5009919499" evidence="1">
    <location>
        <begin position="43"/>
        <end position="213"/>
    </location>
</feature>
<dbReference type="AlphaFoldDB" id="A0A1M6MG05"/>
<feature type="signal peptide" evidence="1">
    <location>
        <begin position="1"/>
        <end position="42"/>
    </location>
</feature>
<dbReference type="SMART" id="SM00867">
    <property type="entry name" value="YceI"/>
    <property type="match status" value="1"/>
</dbReference>
<protein>
    <submittedName>
        <fullName evidence="3">Polyisoprenoid-binding protein YceI</fullName>
    </submittedName>
</protein>
<dbReference type="PANTHER" id="PTHR34406">
    <property type="entry name" value="PROTEIN YCEI"/>
    <property type="match status" value="1"/>
</dbReference>
<name>A0A1M6MG05_9BURK</name>
<dbReference type="EMBL" id="FRAB01000007">
    <property type="protein sequence ID" value="SHJ82419.1"/>
    <property type="molecule type" value="Genomic_DNA"/>
</dbReference>
<evidence type="ECO:0000313" key="4">
    <source>
        <dbReference type="Proteomes" id="UP000184395"/>
    </source>
</evidence>
<dbReference type="Pfam" id="PF04264">
    <property type="entry name" value="YceI"/>
    <property type="match status" value="1"/>
</dbReference>
<sequence length="213" mass="23183">MTFAALFRRSRFFSKTKEHELKTSMLIAVGALASSLSLGAFAAADTYQLDPTHTYPSFEADHFGGLSVWRGKFAKSSGTVTLDRTAKTGTVEVTVDPASVQTGNGKLDEHLQGSDFFDVAKFPSATYKGTDIKFDGDKPVEVVGSLTMHGVTKPLNLKIESFKCMPHPMLKREVCGVEASGHFSRADYGMDSGVKYGFNMDTKLHIQAEGIKQ</sequence>
<proteinExistence type="predicted"/>
<evidence type="ECO:0000259" key="2">
    <source>
        <dbReference type="SMART" id="SM00867"/>
    </source>
</evidence>
<dbReference type="Gene3D" id="2.40.128.110">
    <property type="entry name" value="Lipid/polyisoprenoid-binding, YceI-like"/>
    <property type="match status" value="1"/>
</dbReference>
<accession>A0A1M6MG05</accession>
<organism evidence="3 4">
    <name type="scientific">Paraburkholderia terricola</name>
    <dbReference type="NCBI Taxonomy" id="169427"/>
    <lineage>
        <taxon>Bacteria</taxon>
        <taxon>Pseudomonadati</taxon>
        <taxon>Pseudomonadota</taxon>
        <taxon>Betaproteobacteria</taxon>
        <taxon>Burkholderiales</taxon>
        <taxon>Burkholderiaceae</taxon>
        <taxon>Paraburkholderia</taxon>
    </lineage>
</organism>